<comment type="caution">
    <text evidence="1">The sequence shown here is derived from an EMBL/GenBank/DDBJ whole genome shotgun (WGS) entry which is preliminary data.</text>
</comment>
<keyword evidence="2" id="KW-1185">Reference proteome</keyword>
<gene>
    <name evidence="1" type="ORF">L6164_007000</name>
</gene>
<sequence>MARPLVMIYEETLPSTLHIGVAVMTLLVCAIVLLMCASHSSKWSSCYGIFEEEPEPIIEINNQEVMLGTNSEQQEVSLWRKNILMGGKCQLPDFSGVIIYDSEGNIVTPAKPSPPLLTWK</sequence>
<evidence type="ECO:0000313" key="1">
    <source>
        <dbReference type="EMBL" id="KAI4352780.1"/>
    </source>
</evidence>
<protein>
    <submittedName>
        <fullName evidence="1">Uncharacterized protein</fullName>
    </submittedName>
</protein>
<reference evidence="1 2" key="1">
    <citation type="journal article" date="2022" name="DNA Res.">
        <title>Chromosomal-level genome assembly of the orchid tree Bauhinia variegata (Leguminosae; Cercidoideae) supports the allotetraploid origin hypothesis of Bauhinia.</title>
        <authorList>
            <person name="Zhong Y."/>
            <person name="Chen Y."/>
            <person name="Zheng D."/>
            <person name="Pang J."/>
            <person name="Liu Y."/>
            <person name="Luo S."/>
            <person name="Meng S."/>
            <person name="Qian L."/>
            <person name="Wei D."/>
            <person name="Dai S."/>
            <person name="Zhou R."/>
        </authorList>
    </citation>
    <scope>NUCLEOTIDE SEQUENCE [LARGE SCALE GENOMIC DNA]</scope>
    <source>
        <strain evidence="1">BV-YZ2020</strain>
    </source>
</reference>
<organism evidence="1 2">
    <name type="scientific">Bauhinia variegata</name>
    <name type="common">Purple orchid tree</name>
    <name type="synonym">Phanera variegata</name>
    <dbReference type="NCBI Taxonomy" id="167791"/>
    <lineage>
        <taxon>Eukaryota</taxon>
        <taxon>Viridiplantae</taxon>
        <taxon>Streptophyta</taxon>
        <taxon>Embryophyta</taxon>
        <taxon>Tracheophyta</taxon>
        <taxon>Spermatophyta</taxon>
        <taxon>Magnoliopsida</taxon>
        <taxon>eudicotyledons</taxon>
        <taxon>Gunneridae</taxon>
        <taxon>Pentapetalae</taxon>
        <taxon>rosids</taxon>
        <taxon>fabids</taxon>
        <taxon>Fabales</taxon>
        <taxon>Fabaceae</taxon>
        <taxon>Cercidoideae</taxon>
        <taxon>Cercideae</taxon>
        <taxon>Bauhiniinae</taxon>
        <taxon>Bauhinia</taxon>
    </lineage>
</organism>
<evidence type="ECO:0000313" key="2">
    <source>
        <dbReference type="Proteomes" id="UP000828941"/>
    </source>
</evidence>
<name>A0ACB9PVJ0_BAUVA</name>
<dbReference type="Proteomes" id="UP000828941">
    <property type="component" value="Chromosome 3"/>
</dbReference>
<proteinExistence type="predicted"/>
<accession>A0ACB9PVJ0</accession>
<dbReference type="EMBL" id="CM039428">
    <property type="protein sequence ID" value="KAI4352780.1"/>
    <property type="molecule type" value="Genomic_DNA"/>
</dbReference>